<evidence type="ECO:0000313" key="2">
    <source>
        <dbReference type="Proteomes" id="UP000299102"/>
    </source>
</evidence>
<dbReference type="Proteomes" id="UP000299102">
    <property type="component" value="Unassembled WGS sequence"/>
</dbReference>
<accession>A0A4C1WFI7</accession>
<reference evidence="1 2" key="1">
    <citation type="journal article" date="2019" name="Commun. Biol.">
        <title>The bagworm genome reveals a unique fibroin gene that provides high tensile strength.</title>
        <authorList>
            <person name="Kono N."/>
            <person name="Nakamura H."/>
            <person name="Ohtoshi R."/>
            <person name="Tomita M."/>
            <person name="Numata K."/>
            <person name="Arakawa K."/>
        </authorList>
    </citation>
    <scope>NUCLEOTIDE SEQUENCE [LARGE SCALE GENOMIC DNA]</scope>
</reference>
<dbReference type="EMBL" id="BGZK01000558">
    <property type="protein sequence ID" value="GBP50118.1"/>
    <property type="molecule type" value="Genomic_DNA"/>
</dbReference>
<proteinExistence type="predicted"/>
<organism evidence="1 2">
    <name type="scientific">Eumeta variegata</name>
    <name type="common">Bagworm moth</name>
    <name type="synonym">Eumeta japonica</name>
    <dbReference type="NCBI Taxonomy" id="151549"/>
    <lineage>
        <taxon>Eukaryota</taxon>
        <taxon>Metazoa</taxon>
        <taxon>Ecdysozoa</taxon>
        <taxon>Arthropoda</taxon>
        <taxon>Hexapoda</taxon>
        <taxon>Insecta</taxon>
        <taxon>Pterygota</taxon>
        <taxon>Neoptera</taxon>
        <taxon>Endopterygota</taxon>
        <taxon>Lepidoptera</taxon>
        <taxon>Glossata</taxon>
        <taxon>Ditrysia</taxon>
        <taxon>Tineoidea</taxon>
        <taxon>Psychidae</taxon>
        <taxon>Oiketicinae</taxon>
        <taxon>Eumeta</taxon>
    </lineage>
</organism>
<keyword evidence="2" id="KW-1185">Reference proteome</keyword>
<comment type="caution">
    <text evidence="1">The sequence shown here is derived from an EMBL/GenBank/DDBJ whole genome shotgun (WGS) entry which is preliminary data.</text>
</comment>
<protein>
    <submittedName>
        <fullName evidence="1">Uncharacterized protein</fullName>
    </submittedName>
</protein>
<sequence>MDIRDRSRATSSLPAEIRYLMEGEWGTRRGSGSPELSPTERNLKAEDTSRLYSVKVWRENDRAGSFSCFKQRAHAAGSRSRAFITTLKGTPLLNPSQNREASRVLNLENLEANASLMQTGVYLILDYNSPLLSHSSASALQNHYPQALAYGCARMTLKCGRRIHSSFISRDFSFNHDTYPCSILEFTFGFTVYSALGIGIVHNSGSTSVRYSNSDAAFHPDANLDRHTSLSRLFIIFNGRTAVLPAWNTIINRLQRKRRNFYVRLYVLYVRSAMTSIVD</sequence>
<gene>
    <name evidence="1" type="ORF">EVAR_17379_1</name>
</gene>
<evidence type="ECO:0000313" key="1">
    <source>
        <dbReference type="EMBL" id="GBP50118.1"/>
    </source>
</evidence>
<dbReference type="AlphaFoldDB" id="A0A4C1WFI7"/>
<name>A0A4C1WFI7_EUMVA</name>